<reference evidence="3" key="1">
    <citation type="submission" date="2020-12" db="EMBL/GenBank/DDBJ databases">
        <title>Metabolic potential, ecology and presence of endohyphal bacteria is reflected in genomic diversity of Mucoromycotina.</title>
        <authorList>
            <person name="Muszewska A."/>
            <person name="Okrasinska A."/>
            <person name="Steczkiewicz K."/>
            <person name="Drgas O."/>
            <person name="Orlowska M."/>
            <person name="Perlinska-Lenart U."/>
            <person name="Aleksandrzak-Piekarczyk T."/>
            <person name="Szatraj K."/>
            <person name="Zielenkiewicz U."/>
            <person name="Pilsyk S."/>
            <person name="Malc E."/>
            <person name="Mieczkowski P."/>
            <person name="Kruszewska J.S."/>
            <person name="Biernat P."/>
            <person name="Pawlowska J."/>
        </authorList>
    </citation>
    <scope>NUCLEOTIDE SEQUENCE</scope>
    <source>
        <strain evidence="3">WA0000051536</strain>
    </source>
</reference>
<proteinExistence type="predicted"/>
<evidence type="ECO:0000259" key="2">
    <source>
        <dbReference type="SMART" id="SM00829"/>
    </source>
</evidence>
<gene>
    <name evidence="3" type="ORF">INT44_001197</name>
</gene>
<name>A0A8H7Q8M8_9FUNG</name>
<organism evidence="3 4">
    <name type="scientific">Umbelopsis vinacea</name>
    <dbReference type="NCBI Taxonomy" id="44442"/>
    <lineage>
        <taxon>Eukaryota</taxon>
        <taxon>Fungi</taxon>
        <taxon>Fungi incertae sedis</taxon>
        <taxon>Mucoromycota</taxon>
        <taxon>Mucoromycotina</taxon>
        <taxon>Umbelopsidomycetes</taxon>
        <taxon>Umbelopsidales</taxon>
        <taxon>Umbelopsidaceae</taxon>
        <taxon>Umbelopsis</taxon>
    </lineage>
</organism>
<dbReference type="InterPro" id="IPR020843">
    <property type="entry name" value="ER"/>
</dbReference>
<dbReference type="InterPro" id="IPR013149">
    <property type="entry name" value="ADH-like_C"/>
</dbReference>
<protein>
    <recommendedName>
        <fullName evidence="2">Enoyl reductase (ER) domain-containing protein</fullName>
    </recommendedName>
</protein>
<dbReference type="InterPro" id="IPR011032">
    <property type="entry name" value="GroES-like_sf"/>
</dbReference>
<evidence type="ECO:0000256" key="1">
    <source>
        <dbReference type="ARBA" id="ARBA00023002"/>
    </source>
</evidence>
<accession>A0A8H7Q8M8</accession>
<sequence length="338" mass="36232">MSKAVKLIEYSTGGNLTEGNFAVITEEVPALETLKKDQLLVRITDLSADPHMRQYVSKGSYYSFPLEQTISGIGVGIVEASTSDDFKPGDAVSNPTMAWANYSVVDAATSVKLDTANFPLNAHLGVLGMTSFTAYLGLALAKPKQGETIVVSAAGGAVGQIVIQLAKELGLHIVAISSSDEKNKYAESLGANASINYKTTNDMAAALHIVAPQGIDIYWDNVGGELLDLILTKFKKFGRAIVCGAISQYSADGSEVYRLKNVQSIITSSASLIGFLFSDYMDTHYYTDFIAKFTTLVNEGKIKYKLDVVDGIEKAPTAFIDLFGGANFGKRIIHVADP</sequence>
<dbReference type="CDD" id="cd05288">
    <property type="entry name" value="PGDH"/>
    <property type="match status" value="1"/>
</dbReference>
<dbReference type="EMBL" id="JAEPRA010000002">
    <property type="protein sequence ID" value="KAG2188444.1"/>
    <property type="molecule type" value="Genomic_DNA"/>
</dbReference>
<dbReference type="Pfam" id="PF16884">
    <property type="entry name" value="ADH_N_2"/>
    <property type="match status" value="1"/>
</dbReference>
<dbReference type="GO" id="GO:0016628">
    <property type="term" value="F:oxidoreductase activity, acting on the CH-CH group of donors, NAD or NADP as acceptor"/>
    <property type="evidence" value="ECO:0007669"/>
    <property type="project" value="InterPro"/>
</dbReference>
<dbReference type="OrthoDB" id="809632at2759"/>
<evidence type="ECO:0000313" key="3">
    <source>
        <dbReference type="EMBL" id="KAG2188444.1"/>
    </source>
</evidence>
<dbReference type="PANTHER" id="PTHR43205">
    <property type="entry name" value="PROSTAGLANDIN REDUCTASE"/>
    <property type="match status" value="1"/>
</dbReference>
<dbReference type="PANTHER" id="PTHR43205:SF7">
    <property type="entry name" value="PROSTAGLANDIN REDUCTASE 1"/>
    <property type="match status" value="1"/>
</dbReference>
<keyword evidence="4" id="KW-1185">Reference proteome</keyword>
<dbReference type="SUPFAM" id="SSF51735">
    <property type="entry name" value="NAD(P)-binding Rossmann-fold domains"/>
    <property type="match status" value="1"/>
</dbReference>
<dbReference type="AlphaFoldDB" id="A0A8H7Q8M8"/>
<comment type="caution">
    <text evidence="3">The sequence shown here is derived from an EMBL/GenBank/DDBJ whole genome shotgun (WGS) entry which is preliminary data.</text>
</comment>
<keyword evidence="1" id="KW-0560">Oxidoreductase</keyword>
<dbReference type="Gene3D" id="3.40.50.720">
    <property type="entry name" value="NAD(P)-binding Rossmann-like Domain"/>
    <property type="match status" value="1"/>
</dbReference>
<dbReference type="Proteomes" id="UP000612746">
    <property type="component" value="Unassembled WGS sequence"/>
</dbReference>
<dbReference type="Gene3D" id="3.90.180.10">
    <property type="entry name" value="Medium-chain alcohol dehydrogenases, catalytic domain"/>
    <property type="match status" value="1"/>
</dbReference>
<dbReference type="FunFam" id="3.40.50.720:FF:000121">
    <property type="entry name" value="Prostaglandin reductase 2"/>
    <property type="match status" value="1"/>
</dbReference>
<feature type="domain" description="Enoyl reductase (ER)" evidence="2">
    <location>
        <begin position="19"/>
        <end position="333"/>
    </location>
</feature>
<dbReference type="Pfam" id="PF00107">
    <property type="entry name" value="ADH_zinc_N"/>
    <property type="match status" value="1"/>
</dbReference>
<dbReference type="InterPro" id="IPR036291">
    <property type="entry name" value="NAD(P)-bd_dom_sf"/>
</dbReference>
<dbReference type="SMART" id="SM00829">
    <property type="entry name" value="PKS_ER"/>
    <property type="match status" value="1"/>
</dbReference>
<dbReference type="SUPFAM" id="SSF50129">
    <property type="entry name" value="GroES-like"/>
    <property type="match status" value="2"/>
</dbReference>
<evidence type="ECO:0000313" key="4">
    <source>
        <dbReference type="Proteomes" id="UP000612746"/>
    </source>
</evidence>
<dbReference type="InterPro" id="IPR041694">
    <property type="entry name" value="ADH_N_2"/>
</dbReference>
<dbReference type="InterPro" id="IPR045010">
    <property type="entry name" value="MDR_fam"/>
</dbReference>